<proteinExistence type="predicted"/>
<gene>
    <name evidence="1" type="ORF">Pint_20464</name>
</gene>
<name>A0ACC0X8M4_9ROSI</name>
<dbReference type="Proteomes" id="UP001163603">
    <property type="component" value="Chromosome 13"/>
</dbReference>
<sequence length="708" mass="77725">MAEVDQSFVEHDGNHEGEPIPENPVPEEQVPEYEVPEYQVPNDEVPEYQIPIDEVAEEQVPEDSQAQQKLEHEGDSAVGGGEKKWPGWPGESVFRMLVPAQKVGSIIGRKGEFIKKIVEETRARIKILDGPPGTTERAVPFANFKATNQNKITNLKDQRSRLQGSALSITKCCKVDLNKYEQPYQEALHSLWSYLSSEDTKNFVKLLNPVFLSHFKLPLEPGHWSEAHRISREKGHWIVMISAKEEPDSSLPPAMDGLLRVHKRIVDGLDGDSSHPPPGGKVSTRLLVPASQAGSLIGKQGGTVKSIQEASSCIVRVLGAEDLPVFALQDDRVVEVVGDATGVHKAIELIASHLRKFLVDRSIIPLFEMHMQMANPQIEHMPPHQSWGPPQGLPPNASGGPGFGPNHQYMPPPRQVDNYYPAVDLPPPMEKQPHQGISAYGREAPMGVHASSNTQSAPSMITQVIELNKSTFTSQAQFNAWLQFKPGLRLETRFLLCKLVAALIKSSVITQQMQIPLSYADAVIGTAGASISYIRRSSGATVTIQETRGVPGEMTVEISGTASQVQTAQQLIQAYPSSLCTTDDLWTTAFYFQARSRHVAAIRSDDIWTTAFYFQARSRHVAAIRSVIAQVEYFAVAVISHLSYLFRRTSNFMAEAAAPSQAQMSGSTDQGYNPYATHSSMYGSPPSNPGHASHTGGYGSVYGSNYGY</sequence>
<protein>
    <submittedName>
        <fullName evidence="1">Uncharacterized protein</fullName>
    </submittedName>
</protein>
<organism evidence="1 2">
    <name type="scientific">Pistacia integerrima</name>
    <dbReference type="NCBI Taxonomy" id="434235"/>
    <lineage>
        <taxon>Eukaryota</taxon>
        <taxon>Viridiplantae</taxon>
        <taxon>Streptophyta</taxon>
        <taxon>Embryophyta</taxon>
        <taxon>Tracheophyta</taxon>
        <taxon>Spermatophyta</taxon>
        <taxon>Magnoliopsida</taxon>
        <taxon>eudicotyledons</taxon>
        <taxon>Gunneridae</taxon>
        <taxon>Pentapetalae</taxon>
        <taxon>rosids</taxon>
        <taxon>malvids</taxon>
        <taxon>Sapindales</taxon>
        <taxon>Anacardiaceae</taxon>
        <taxon>Pistacia</taxon>
    </lineage>
</organism>
<accession>A0ACC0X8M4</accession>
<evidence type="ECO:0000313" key="1">
    <source>
        <dbReference type="EMBL" id="KAJ0013322.1"/>
    </source>
</evidence>
<keyword evidence="2" id="KW-1185">Reference proteome</keyword>
<dbReference type="EMBL" id="CM047748">
    <property type="protein sequence ID" value="KAJ0013322.1"/>
    <property type="molecule type" value="Genomic_DNA"/>
</dbReference>
<reference evidence="2" key="1">
    <citation type="journal article" date="2023" name="G3 (Bethesda)">
        <title>Genome assembly and association tests identify interacting loci associated with vigor, precocity, and sex in interspecific pistachio rootstocks.</title>
        <authorList>
            <person name="Palmer W."/>
            <person name="Jacygrad E."/>
            <person name="Sagayaradj S."/>
            <person name="Cavanaugh K."/>
            <person name="Han R."/>
            <person name="Bertier L."/>
            <person name="Beede B."/>
            <person name="Kafkas S."/>
            <person name="Golino D."/>
            <person name="Preece J."/>
            <person name="Michelmore R."/>
        </authorList>
    </citation>
    <scope>NUCLEOTIDE SEQUENCE [LARGE SCALE GENOMIC DNA]</scope>
</reference>
<evidence type="ECO:0000313" key="2">
    <source>
        <dbReference type="Proteomes" id="UP001163603"/>
    </source>
</evidence>
<comment type="caution">
    <text evidence="1">The sequence shown here is derived from an EMBL/GenBank/DDBJ whole genome shotgun (WGS) entry which is preliminary data.</text>
</comment>